<feature type="transmembrane region" description="Helical" evidence="1">
    <location>
        <begin position="46"/>
        <end position="68"/>
    </location>
</feature>
<evidence type="ECO:0000313" key="2">
    <source>
        <dbReference type="EMBL" id="KAH0550555.1"/>
    </source>
</evidence>
<accession>A0AAV7IE80</accession>
<keyword evidence="1" id="KW-0812">Transmembrane</keyword>
<evidence type="ECO:0000313" key="3">
    <source>
        <dbReference type="Proteomes" id="UP000826195"/>
    </source>
</evidence>
<keyword evidence="3" id="KW-1185">Reference proteome</keyword>
<keyword evidence="1" id="KW-0472">Membrane</keyword>
<dbReference type="Proteomes" id="UP000826195">
    <property type="component" value="Unassembled WGS sequence"/>
</dbReference>
<dbReference type="EMBL" id="JAHXZJ010001864">
    <property type="protein sequence ID" value="KAH0550555.1"/>
    <property type="molecule type" value="Genomic_DNA"/>
</dbReference>
<organism evidence="2 3">
    <name type="scientific">Cotesia glomerata</name>
    <name type="common">Lepidopteran parasitic wasp</name>
    <name type="synonym">Apanteles glomeratus</name>
    <dbReference type="NCBI Taxonomy" id="32391"/>
    <lineage>
        <taxon>Eukaryota</taxon>
        <taxon>Metazoa</taxon>
        <taxon>Ecdysozoa</taxon>
        <taxon>Arthropoda</taxon>
        <taxon>Hexapoda</taxon>
        <taxon>Insecta</taxon>
        <taxon>Pterygota</taxon>
        <taxon>Neoptera</taxon>
        <taxon>Endopterygota</taxon>
        <taxon>Hymenoptera</taxon>
        <taxon>Apocrita</taxon>
        <taxon>Ichneumonoidea</taxon>
        <taxon>Braconidae</taxon>
        <taxon>Microgastrinae</taxon>
        <taxon>Cotesia</taxon>
    </lineage>
</organism>
<dbReference type="AlphaFoldDB" id="A0AAV7IE80"/>
<evidence type="ECO:0000256" key="1">
    <source>
        <dbReference type="SAM" id="Phobius"/>
    </source>
</evidence>
<gene>
    <name evidence="2" type="ORF">KQX54_020141</name>
</gene>
<protein>
    <submittedName>
        <fullName evidence="2">Uncharacterized protein</fullName>
    </submittedName>
</protein>
<reference evidence="2 3" key="1">
    <citation type="journal article" date="2021" name="J. Hered.">
        <title>A chromosome-level genome assembly of the parasitoid wasp, Cotesia glomerata (Hymenoptera: Braconidae).</title>
        <authorList>
            <person name="Pinto B.J."/>
            <person name="Weis J.J."/>
            <person name="Gamble T."/>
            <person name="Ode P.J."/>
            <person name="Paul R."/>
            <person name="Zaspel J.M."/>
        </authorList>
    </citation>
    <scope>NUCLEOTIDE SEQUENCE [LARGE SCALE GENOMIC DNA]</scope>
    <source>
        <strain evidence="2">CgM1</strain>
    </source>
</reference>
<comment type="caution">
    <text evidence="2">The sequence shown here is derived from an EMBL/GenBank/DDBJ whole genome shotgun (WGS) entry which is preliminary data.</text>
</comment>
<proteinExistence type="predicted"/>
<name>A0AAV7IE80_COTGL</name>
<sequence>MYNESARATRMVTCYSYTGHLFPHTPVRITCVFNCKQRTRVVYVRAVFQLAVYMSIPIPIPGVGLYIYRQPVRVSSHNRGPTCDLHPKIRTHTRSGSGAITNTTRFP</sequence>
<keyword evidence="1" id="KW-1133">Transmembrane helix</keyword>